<keyword evidence="6 9" id="KW-1133">Transmembrane helix</keyword>
<comment type="similarity">
    <text evidence="2 9">Belongs to the MgtC/SapB family.</text>
</comment>
<keyword evidence="4" id="KW-1003">Cell membrane</keyword>
<dbReference type="InterPro" id="IPR003416">
    <property type="entry name" value="MgtC/SapB/SrpB/YhiD_fam"/>
</dbReference>
<dbReference type="Proteomes" id="UP000192652">
    <property type="component" value="Unassembled WGS sequence"/>
</dbReference>
<comment type="function">
    <text evidence="8">Virulence factor required for growth in low Mg(2+) medium and for intramacrophage survival. May be involved in regulating membrane potential by activating Na(+)/K(+)-ATPase.</text>
</comment>
<comment type="subcellular location">
    <subcellularLocation>
        <location evidence="9">Cell inner membrane</location>
        <topology evidence="9">Multi-pass membrane protein</topology>
    </subcellularLocation>
    <subcellularLocation>
        <location evidence="1">Cell membrane</location>
        <topology evidence="1">Multi-pass membrane protein</topology>
    </subcellularLocation>
</comment>
<name>A0ABX3PJB4_9HYPH</name>
<evidence type="ECO:0000256" key="5">
    <source>
        <dbReference type="ARBA" id="ARBA00022692"/>
    </source>
</evidence>
<dbReference type="Gene3D" id="3.30.70.260">
    <property type="match status" value="1"/>
</dbReference>
<organism evidence="12 13">
    <name type="scientific">Xaviernesmea rhizosphaerae</name>
    <dbReference type="NCBI Taxonomy" id="1672749"/>
    <lineage>
        <taxon>Bacteria</taxon>
        <taxon>Pseudomonadati</taxon>
        <taxon>Pseudomonadota</taxon>
        <taxon>Alphaproteobacteria</taxon>
        <taxon>Hyphomicrobiales</taxon>
        <taxon>Rhizobiaceae</taxon>
        <taxon>Rhizobium/Agrobacterium group</taxon>
        <taxon>Xaviernesmea</taxon>
    </lineage>
</organism>
<evidence type="ECO:0000256" key="6">
    <source>
        <dbReference type="ARBA" id="ARBA00022989"/>
    </source>
</evidence>
<feature type="domain" description="MgtC-like C-terminal" evidence="11">
    <location>
        <begin position="156"/>
        <end position="232"/>
    </location>
</feature>
<evidence type="ECO:0000313" key="13">
    <source>
        <dbReference type="Proteomes" id="UP000192652"/>
    </source>
</evidence>
<reference evidence="12 13" key="1">
    <citation type="journal article" date="2017" name="Antonie Van Leeuwenhoek">
        <title>Rhizobium rhizosphaerae sp. nov., a novel species isolated from rice rhizosphere.</title>
        <authorList>
            <person name="Zhao J.J."/>
            <person name="Zhang J."/>
            <person name="Zhang R.J."/>
            <person name="Zhang C.W."/>
            <person name="Yin H.Q."/>
            <person name="Zhang X.X."/>
        </authorList>
    </citation>
    <scope>NUCLEOTIDE SEQUENCE [LARGE SCALE GENOMIC DNA]</scope>
    <source>
        <strain evidence="12 13">RD15</strain>
    </source>
</reference>
<proteinExistence type="inferred from homology"/>
<feature type="domain" description="MgtC/SapB/SrpB/YhiD N-terminal" evidence="10">
    <location>
        <begin position="20"/>
        <end position="140"/>
    </location>
</feature>
<keyword evidence="7 9" id="KW-0472">Membrane</keyword>
<dbReference type="InterPro" id="IPR048640">
    <property type="entry name" value="MgtC-like_C"/>
</dbReference>
<dbReference type="PANTHER" id="PTHR33778:SF3">
    <property type="entry name" value="PROTEIN MGTC"/>
    <property type="match status" value="1"/>
</dbReference>
<evidence type="ECO:0000256" key="7">
    <source>
        <dbReference type="ARBA" id="ARBA00023136"/>
    </source>
</evidence>
<dbReference type="PANTHER" id="PTHR33778">
    <property type="entry name" value="PROTEIN MGTC"/>
    <property type="match status" value="1"/>
</dbReference>
<dbReference type="Pfam" id="PF21770">
    <property type="entry name" value="MgtC_SapB_C"/>
    <property type="match status" value="1"/>
</dbReference>
<dbReference type="GO" id="GO:0008168">
    <property type="term" value="F:methyltransferase activity"/>
    <property type="evidence" value="ECO:0007669"/>
    <property type="project" value="UniProtKB-KW"/>
</dbReference>
<evidence type="ECO:0000256" key="1">
    <source>
        <dbReference type="ARBA" id="ARBA00004651"/>
    </source>
</evidence>
<dbReference type="GO" id="GO:0032259">
    <property type="term" value="P:methylation"/>
    <property type="evidence" value="ECO:0007669"/>
    <property type="project" value="UniProtKB-KW"/>
</dbReference>
<keyword evidence="13" id="KW-1185">Reference proteome</keyword>
<keyword evidence="12" id="KW-0489">Methyltransferase</keyword>
<dbReference type="InterPro" id="IPR049177">
    <property type="entry name" value="MgtC_SapB_SrpB_YhiD_N"/>
</dbReference>
<sequence length="238" mass="25438">MRFAQSFELVPLLDTTLAFLTAFVLGTLIGAERQYRQRTAGLRTNVLVAVGAAAFVDLGMRVAGATEAVRVISYVVSGIGFLGAGVIMKEGMNVRGLNTAATLWCSAAVGCCAGTGQIAEAMLLTAFVLAGNTLLRPLVNRINRIPIDDRTTEATYEVSIISSREAMPQLRDLLVERLEAAKYPVSDVTIIDRSDETVEIVATLVSTAVHPHEIEAVITVLEQQATVINASWDGSTKT</sequence>
<evidence type="ECO:0000256" key="3">
    <source>
        <dbReference type="ARBA" id="ARBA00013833"/>
    </source>
</evidence>
<evidence type="ECO:0000256" key="2">
    <source>
        <dbReference type="ARBA" id="ARBA00009298"/>
    </source>
</evidence>
<keyword evidence="9" id="KW-0997">Cell inner membrane</keyword>
<evidence type="ECO:0000259" key="11">
    <source>
        <dbReference type="Pfam" id="PF21770"/>
    </source>
</evidence>
<feature type="transmembrane region" description="Helical" evidence="9">
    <location>
        <begin position="68"/>
        <end position="88"/>
    </location>
</feature>
<evidence type="ECO:0000256" key="4">
    <source>
        <dbReference type="ARBA" id="ARBA00022475"/>
    </source>
</evidence>
<gene>
    <name evidence="12" type="ORF">BTR14_02005</name>
</gene>
<keyword evidence="12" id="KW-0808">Transferase</keyword>
<evidence type="ECO:0000313" key="12">
    <source>
        <dbReference type="EMBL" id="OQP88246.1"/>
    </source>
</evidence>
<feature type="transmembrane region" description="Helical" evidence="9">
    <location>
        <begin position="42"/>
        <end position="62"/>
    </location>
</feature>
<evidence type="ECO:0000256" key="8">
    <source>
        <dbReference type="ARBA" id="ARBA00025369"/>
    </source>
</evidence>
<comment type="caution">
    <text evidence="12">The sequence shown here is derived from an EMBL/GenBank/DDBJ whole genome shotgun (WGS) entry which is preliminary data.</text>
</comment>
<dbReference type="RefSeq" id="WP_081173309.1">
    <property type="nucleotide sequence ID" value="NZ_MSPX01000001.1"/>
</dbReference>
<dbReference type="Pfam" id="PF02308">
    <property type="entry name" value="MgtC"/>
    <property type="match status" value="1"/>
</dbReference>
<dbReference type="EMBL" id="MSPX01000001">
    <property type="protein sequence ID" value="OQP88246.1"/>
    <property type="molecule type" value="Genomic_DNA"/>
</dbReference>
<feature type="transmembrane region" description="Helical" evidence="9">
    <location>
        <begin position="12"/>
        <end position="30"/>
    </location>
</feature>
<accession>A0ABX3PJB4</accession>
<protein>
    <recommendedName>
        <fullName evidence="3 9">Protein MgtC</fullName>
    </recommendedName>
</protein>
<keyword evidence="5 9" id="KW-0812">Transmembrane</keyword>
<evidence type="ECO:0000256" key="9">
    <source>
        <dbReference type="RuleBase" id="RU365041"/>
    </source>
</evidence>
<dbReference type="PRINTS" id="PR01837">
    <property type="entry name" value="MGTCSAPBPROT"/>
</dbReference>
<evidence type="ECO:0000259" key="10">
    <source>
        <dbReference type="Pfam" id="PF02308"/>
    </source>
</evidence>